<protein>
    <recommendedName>
        <fullName evidence="2">Cyclic nucleotide-binding domain-containing protein</fullName>
    </recommendedName>
</protein>
<evidence type="ECO:0000256" key="1">
    <source>
        <dbReference type="SAM" id="MobiDB-lite"/>
    </source>
</evidence>
<evidence type="ECO:0000259" key="2">
    <source>
        <dbReference type="PROSITE" id="PS50042"/>
    </source>
</evidence>
<gene>
    <name evidence="3" type="ORF">Esi_0138_0044</name>
</gene>
<name>D7FJW3_ECTSI</name>
<dbReference type="EMBL" id="FN649729">
    <property type="protein sequence ID" value="CBJ29211.1"/>
    <property type="molecule type" value="Genomic_DNA"/>
</dbReference>
<feature type="region of interest" description="Disordered" evidence="1">
    <location>
        <begin position="282"/>
        <end position="309"/>
    </location>
</feature>
<feature type="region of interest" description="Disordered" evidence="1">
    <location>
        <begin position="68"/>
        <end position="88"/>
    </location>
</feature>
<organism evidence="3 4">
    <name type="scientific">Ectocarpus siliculosus</name>
    <name type="common">Brown alga</name>
    <name type="synonym">Conferva siliculosa</name>
    <dbReference type="NCBI Taxonomy" id="2880"/>
    <lineage>
        <taxon>Eukaryota</taxon>
        <taxon>Sar</taxon>
        <taxon>Stramenopiles</taxon>
        <taxon>Ochrophyta</taxon>
        <taxon>PX clade</taxon>
        <taxon>Phaeophyceae</taxon>
        <taxon>Ectocarpales</taxon>
        <taxon>Ectocarpaceae</taxon>
        <taxon>Ectocarpus</taxon>
    </lineage>
</organism>
<accession>D7FJW3</accession>
<dbReference type="PANTHER" id="PTHR11635:SF152">
    <property type="entry name" value="CAMP-DEPENDENT PROTEIN KINASE TYPE I REGULATORY SUBUNIT-RELATED"/>
    <property type="match status" value="1"/>
</dbReference>
<feature type="compositionally biased region" description="Low complexity" evidence="1">
    <location>
        <begin position="395"/>
        <end position="404"/>
    </location>
</feature>
<dbReference type="GO" id="GO:0005952">
    <property type="term" value="C:cAMP-dependent protein kinase complex"/>
    <property type="evidence" value="ECO:0007669"/>
    <property type="project" value="InterPro"/>
</dbReference>
<evidence type="ECO:0000313" key="4">
    <source>
        <dbReference type="Proteomes" id="UP000002630"/>
    </source>
</evidence>
<dbReference type="InterPro" id="IPR014710">
    <property type="entry name" value="RmlC-like_jellyroll"/>
</dbReference>
<dbReference type="Proteomes" id="UP000002630">
    <property type="component" value="Linkage Group LG04"/>
</dbReference>
<dbReference type="InterPro" id="IPR000595">
    <property type="entry name" value="cNMP-bd_dom"/>
</dbReference>
<evidence type="ECO:0000313" key="3">
    <source>
        <dbReference type="EMBL" id="CBJ29211.1"/>
    </source>
</evidence>
<dbReference type="GO" id="GO:0030552">
    <property type="term" value="F:cAMP binding"/>
    <property type="evidence" value="ECO:0007669"/>
    <property type="project" value="TreeGrafter"/>
</dbReference>
<dbReference type="InParanoid" id="D7FJW3"/>
<dbReference type="PROSITE" id="PS50042">
    <property type="entry name" value="CNMP_BINDING_3"/>
    <property type="match status" value="2"/>
</dbReference>
<feature type="domain" description="Cyclic nucleotide-binding" evidence="2">
    <location>
        <begin position="227"/>
        <end position="276"/>
    </location>
</feature>
<proteinExistence type="predicted"/>
<dbReference type="AlphaFoldDB" id="D7FJW3"/>
<feature type="compositionally biased region" description="Low complexity" evidence="1">
    <location>
        <begin position="294"/>
        <end position="309"/>
    </location>
</feature>
<keyword evidence="4" id="KW-1185">Reference proteome</keyword>
<dbReference type="SUPFAM" id="SSF51206">
    <property type="entry name" value="cAMP-binding domain-like"/>
    <property type="match status" value="2"/>
</dbReference>
<dbReference type="GO" id="GO:0004862">
    <property type="term" value="F:cAMP-dependent protein kinase inhibitor activity"/>
    <property type="evidence" value="ECO:0007669"/>
    <property type="project" value="TreeGrafter"/>
</dbReference>
<dbReference type="GO" id="GO:0005829">
    <property type="term" value="C:cytosol"/>
    <property type="evidence" value="ECO:0007669"/>
    <property type="project" value="TreeGrafter"/>
</dbReference>
<dbReference type="InterPro" id="IPR018490">
    <property type="entry name" value="cNMP-bd_dom_sf"/>
</dbReference>
<dbReference type="CDD" id="cd00038">
    <property type="entry name" value="CAP_ED"/>
    <property type="match status" value="2"/>
</dbReference>
<sequence length="497" mass="54300">MTEVLRGTRAVESILDTERFKDRKMTFWHGMVIKKTSKYRIDNIGVEMLPNRCRSCIDIAERHIRESDATTTSGEADLDTPGSSSDEATMASPEEVAIVFDMFNSVPEVTSLDSIYKKQLFREFQLRHFAAGSTIFRQWEHQDKICVILRGRVHLTSKHSGVLFQAGTCNVGEVIGSIEPIVGMLTARCEAYTTVLCLGSDSFAAVVNDSVCAERVAKKAFLKCSAVFSTLNDDDLNTVETLFTTVTLHDNQVICKEGSRVDHVYVVKRGFLRILKAFLPEEDDDSRSAPPPYASTAAAGAASARRSSSADVETRLKHFDLGEIGPKDMLGENGMLKHLDTSSAFSTTPPPAATETVALPAIASSQEDAQHLSQPTETPGDTTDHGASTPDWDTGDASPPSADAATDRAGSSRVATIGPRKPAYIISAAASGGTAEVYVANVYDLKKLQTDSFRYCWKTAQRLHQARAQAWGVEALAQQLRRQNEWDARKRGVLSQI</sequence>
<dbReference type="PANTHER" id="PTHR11635">
    <property type="entry name" value="CAMP-DEPENDENT PROTEIN KINASE REGULATORY CHAIN"/>
    <property type="match status" value="1"/>
</dbReference>
<reference evidence="3 4" key="1">
    <citation type="journal article" date="2010" name="Nature">
        <title>The Ectocarpus genome and the independent evolution of multicellularity in brown algae.</title>
        <authorList>
            <person name="Cock J.M."/>
            <person name="Sterck L."/>
            <person name="Rouze P."/>
            <person name="Scornet D."/>
            <person name="Allen A.E."/>
            <person name="Amoutzias G."/>
            <person name="Anthouard V."/>
            <person name="Artiguenave F."/>
            <person name="Aury J.M."/>
            <person name="Badger J.H."/>
            <person name="Beszteri B."/>
            <person name="Billiau K."/>
            <person name="Bonnet E."/>
            <person name="Bothwell J.H."/>
            <person name="Bowler C."/>
            <person name="Boyen C."/>
            <person name="Brownlee C."/>
            <person name="Carrano C.J."/>
            <person name="Charrier B."/>
            <person name="Cho G.Y."/>
            <person name="Coelho S.M."/>
            <person name="Collen J."/>
            <person name="Corre E."/>
            <person name="Da Silva C."/>
            <person name="Delage L."/>
            <person name="Delaroque N."/>
            <person name="Dittami S.M."/>
            <person name="Doulbeau S."/>
            <person name="Elias M."/>
            <person name="Farnham G."/>
            <person name="Gachon C.M."/>
            <person name="Gschloessl B."/>
            <person name="Heesch S."/>
            <person name="Jabbari K."/>
            <person name="Jubin C."/>
            <person name="Kawai H."/>
            <person name="Kimura K."/>
            <person name="Kloareg B."/>
            <person name="Kupper F.C."/>
            <person name="Lang D."/>
            <person name="Le Bail A."/>
            <person name="Leblanc C."/>
            <person name="Lerouge P."/>
            <person name="Lohr M."/>
            <person name="Lopez P.J."/>
            <person name="Martens C."/>
            <person name="Maumus F."/>
            <person name="Michel G."/>
            <person name="Miranda-Saavedra D."/>
            <person name="Morales J."/>
            <person name="Moreau H."/>
            <person name="Motomura T."/>
            <person name="Nagasato C."/>
            <person name="Napoli C.A."/>
            <person name="Nelson D.R."/>
            <person name="Nyvall-Collen P."/>
            <person name="Peters A.F."/>
            <person name="Pommier C."/>
            <person name="Potin P."/>
            <person name="Poulain J."/>
            <person name="Quesneville H."/>
            <person name="Read B."/>
            <person name="Rensing S.A."/>
            <person name="Ritter A."/>
            <person name="Rousvoal S."/>
            <person name="Samanta M."/>
            <person name="Samson G."/>
            <person name="Schroeder D.C."/>
            <person name="Segurens B."/>
            <person name="Strittmatter M."/>
            <person name="Tonon T."/>
            <person name="Tregear J.W."/>
            <person name="Valentin K."/>
            <person name="von Dassow P."/>
            <person name="Yamagishi T."/>
            <person name="Van de Peer Y."/>
            <person name="Wincker P."/>
        </authorList>
    </citation>
    <scope>NUCLEOTIDE SEQUENCE [LARGE SCALE GENOMIC DNA]</scope>
    <source>
        <strain evidence="4">Ec32 / CCAP1310/4</strain>
    </source>
</reference>
<feature type="compositionally biased region" description="Polar residues" evidence="1">
    <location>
        <begin position="366"/>
        <end position="381"/>
    </location>
</feature>
<dbReference type="OrthoDB" id="10350570at2759"/>
<dbReference type="Gene3D" id="2.60.120.10">
    <property type="entry name" value="Jelly Rolls"/>
    <property type="match status" value="2"/>
</dbReference>
<dbReference type="InterPro" id="IPR050503">
    <property type="entry name" value="cAMP-dep_PK_reg_su-like"/>
</dbReference>
<dbReference type="EMBL" id="FN647986">
    <property type="protein sequence ID" value="CBJ29211.1"/>
    <property type="molecule type" value="Genomic_DNA"/>
</dbReference>
<feature type="region of interest" description="Disordered" evidence="1">
    <location>
        <begin position="366"/>
        <end position="414"/>
    </location>
</feature>
<feature type="domain" description="Cyclic nucleotide-binding" evidence="2">
    <location>
        <begin position="108"/>
        <end position="178"/>
    </location>
</feature>
<dbReference type="GO" id="GO:0034236">
    <property type="term" value="F:protein kinase A catalytic subunit binding"/>
    <property type="evidence" value="ECO:0007669"/>
    <property type="project" value="TreeGrafter"/>
</dbReference>